<dbReference type="InterPro" id="IPR008847">
    <property type="entry name" value="Suf"/>
</dbReference>
<dbReference type="PANTHER" id="PTHR19980:SF0">
    <property type="entry name" value="CLEAVAGE STIMULATION FACTOR SUBUNIT 3"/>
    <property type="match status" value="1"/>
</dbReference>
<evidence type="ECO:0000256" key="2">
    <source>
        <dbReference type="ARBA" id="ARBA00022737"/>
    </source>
</evidence>
<dbReference type="Pfam" id="PF05843">
    <property type="entry name" value="Suf"/>
    <property type="match status" value="1"/>
</dbReference>
<comment type="function">
    <text evidence="1 4">Component of the cleavage factor IA (CFIA) complex, which is involved in the endonucleolytic cleavage during polyadenylation-dependent pre-mRNA 3'-end formation.</text>
</comment>
<feature type="compositionally biased region" description="Basic and acidic residues" evidence="5">
    <location>
        <begin position="310"/>
        <end position="330"/>
    </location>
</feature>
<feature type="compositionally biased region" description="Low complexity" evidence="5">
    <location>
        <begin position="67"/>
        <end position="86"/>
    </location>
</feature>
<feature type="compositionally biased region" description="Low complexity" evidence="5">
    <location>
        <begin position="229"/>
        <end position="242"/>
    </location>
</feature>
<keyword evidence="8" id="KW-1185">Reference proteome</keyword>
<feature type="compositionally biased region" description="Acidic residues" evidence="5">
    <location>
        <begin position="868"/>
        <end position="885"/>
    </location>
</feature>
<sequence length="1310" mass="144374">MADNNSASNAPPTAQHEDQEQLQHHDQPATSNLDFLAAVSAGISQDGWPTTAQENNSADGAGEGDEGASAGADAGADADTNTGAGAIVEKEDNVLGFSSVADQQEQAQDQNQEEKKEDDDDDDDDYDPSKTVTDQFSAPFLPPPPSNPSSSSVPISFPSATAIDHHAVSAFDSRPRSSSSSSSEDDDFAQALRNKGVGGVATAPAPAPVSATVSAPIVQPDGSVQPSVASAATAATATAPAADIAGEGSSSNSNSLNMNMNMDEDTAEGNEDEYEPAAATPPAPEYIQQSEGKYAGQPSQHQDQEQGENQEQKRSQSQEQHIQSENENKSDLLNVPPQPPASVPISNSVPPSVPAPVSSQSQLSTPSLSATTAVAGDPYSPQLSSVYNPASSTAPASTAQQTQLQSQSQQQQPPSIPPSRASFREQTQSAAPTVPPTPAVPTKAKGRLPSDVIGILEDRIAADPKGDVDAWLELIEEYKNREKLDQVRDVYERFLKLFPFAAEQWVAYANFESMHNELYRLEQIFNKSLLHVPHVSLWSIYLDYIRRRHNLNTTDPAAQTQARAVITSAYDFALQKIGLDKDSAQIWTDYIQFIRSGPGIIGGSTWQDQQKMDTLRKAYHRAINVPMAAVTALWKEYDQFEMGLNKLTGRKFVQERSRGYMTARMSFVELQNITKGLVRSTVPRYPPLPGCEGYEEFMDQLELWKKWIKWEIDDPLVLKEEDADAYKSRVVYVFKQALMAMWFVPEVYFEAATFCFDNKLDSEGDEFLKQGIEANPESVLLAFKKTDRLEVTSQNEHDAKKRGAVVREAYDTVLDALYEHLAKARAKEAEEIANVEEWFANMKDISEYVPSGPHVTRKKANKNKDENGNGDDNDDDDEDDDDDDADGNRSSGNSTPNQEKSKEIAKQNEIDAVKRLHGPRMAEVSKLISYTWIALMRSMRRIQGKGKPGEMAGSRQVFAEARKRGRITSDVYIASALIEHHCYKDPAATKIFERGSKLFPEDEHFTLKYLQHLIDIHDITNARAVFEKTTRRLTENPETIGKSKVLFQFMHEYESRYGDMVQIMSIETRMRELFPKDPLLERFESRFKSRDFDPTEVKLILSPSQIRPARQSGAGAETSMSRAQSVEILDGPPTYARYGMNSPRMGGAAMGSSHMESPKRPYDYDGTTDEYGRARKYARAESPQPPRLKGAAGRRVDQNKRQMQQQQQHVSHSSMSMSMTGPSSGMGGNSSGGNNMMRGTAAPPLNKAGASGGYGLPPPPQPLPQEITYLLSIIPPAHTYEATRLNPEKMVALLRGLDMSKVDLRGMRRY</sequence>
<dbReference type="SMART" id="SM00386">
    <property type="entry name" value="HAT"/>
    <property type="match status" value="4"/>
</dbReference>
<dbReference type="OrthoDB" id="4206509at2759"/>
<accession>A0A168CD08</accession>
<comment type="subcellular location">
    <subcellularLocation>
        <location evidence="4">Nucleus</location>
    </subcellularLocation>
    <subcellularLocation>
        <location evidence="4">Cytoplasm</location>
    </subcellularLocation>
    <text evidence="4">Nucleus and/or cytoplasm.</text>
</comment>
<feature type="compositionally biased region" description="Low complexity" evidence="5">
    <location>
        <begin position="389"/>
        <end position="421"/>
    </location>
</feature>
<feature type="compositionally biased region" description="Polar residues" evidence="5">
    <location>
        <begin position="287"/>
        <end position="301"/>
    </location>
</feature>
<feature type="compositionally biased region" description="Acidic residues" evidence="5">
    <location>
        <begin position="116"/>
        <end position="126"/>
    </location>
</feature>
<reference evidence="7 8" key="1">
    <citation type="journal article" date="2016" name="Genome Biol. Evol.">
        <title>Divergent and convergent evolution of fungal pathogenicity.</title>
        <authorList>
            <person name="Shang Y."/>
            <person name="Xiao G."/>
            <person name="Zheng P."/>
            <person name="Cen K."/>
            <person name="Zhan S."/>
            <person name="Wang C."/>
        </authorList>
    </citation>
    <scope>NUCLEOTIDE SEQUENCE [LARGE SCALE GENOMIC DNA]</scope>
    <source>
        <strain evidence="7 8">ARSEF 7405</strain>
    </source>
</reference>
<dbReference type="EMBL" id="AZGZ01000003">
    <property type="protein sequence ID" value="KZZ96441.1"/>
    <property type="molecule type" value="Genomic_DNA"/>
</dbReference>
<feature type="compositionally biased region" description="Low complexity" evidence="5">
    <location>
        <begin position="101"/>
        <end position="110"/>
    </location>
</feature>
<feature type="compositionally biased region" description="Low complexity" evidence="5">
    <location>
        <begin position="343"/>
        <end position="375"/>
    </location>
</feature>
<feature type="compositionally biased region" description="Low complexity" evidence="5">
    <location>
        <begin position="200"/>
        <end position="216"/>
    </location>
</feature>
<feature type="compositionally biased region" description="Low complexity" evidence="5">
    <location>
        <begin position="148"/>
        <end position="159"/>
    </location>
</feature>
<keyword evidence="4" id="KW-0963">Cytoplasm</keyword>
<dbReference type="Proteomes" id="UP000242877">
    <property type="component" value="Unassembled WGS sequence"/>
</dbReference>
<dbReference type="GO" id="GO:0005737">
    <property type="term" value="C:cytoplasm"/>
    <property type="evidence" value="ECO:0007669"/>
    <property type="project" value="UniProtKB-SubCell"/>
</dbReference>
<feature type="domain" description="Suppressor of forked" evidence="6">
    <location>
        <begin position="452"/>
        <end position="1096"/>
    </location>
</feature>
<feature type="compositionally biased region" description="Polar residues" evidence="5">
    <location>
        <begin position="1"/>
        <end position="12"/>
    </location>
</feature>
<feature type="compositionally biased region" description="Acidic residues" evidence="5">
    <location>
        <begin position="262"/>
        <end position="275"/>
    </location>
</feature>
<dbReference type="InterPro" id="IPR003107">
    <property type="entry name" value="HAT"/>
</dbReference>
<feature type="compositionally biased region" description="Low complexity" evidence="5">
    <location>
        <begin position="249"/>
        <end position="261"/>
    </location>
</feature>
<organism evidence="7 8">
    <name type="scientific">Ascosphaera apis ARSEF 7405</name>
    <dbReference type="NCBI Taxonomy" id="392613"/>
    <lineage>
        <taxon>Eukaryota</taxon>
        <taxon>Fungi</taxon>
        <taxon>Dikarya</taxon>
        <taxon>Ascomycota</taxon>
        <taxon>Pezizomycotina</taxon>
        <taxon>Eurotiomycetes</taxon>
        <taxon>Eurotiomycetidae</taxon>
        <taxon>Onygenales</taxon>
        <taxon>Ascosphaeraceae</taxon>
        <taxon>Ascosphaera</taxon>
    </lineage>
</organism>
<dbReference type="InterPro" id="IPR045243">
    <property type="entry name" value="Rna14-like"/>
</dbReference>
<comment type="caution">
    <text evidence="7">The sequence shown here is derived from an EMBL/GenBank/DDBJ whole genome shotgun (WGS) entry which is preliminary data.</text>
</comment>
<gene>
    <name evidence="7" type="ORF">AAP_01214</name>
</gene>
<dbReference type="SUPFAM" id="SSF48452">
    <property type="entry name" value="TPR-like"/>
    <property type="match status" value="2"/>
</dbReference>
<feature type="region of interest" description="Disordered" evidence="5">
    <location>
        <begin position="1"/>
        <end position="446"/>
    </location>
</feature>
<dbReference type="Gene3D" id="1.25.40.1040">
    <property type="match status" value="2"/>
</dbReference>
<evidence type="ECO:0000313" key="8">
    <source>
        <dbReference type="Proteomes" id="UP000242877"/>
    </source>
</evidence>
<name>A0A168CD08_9EURO</name>
<feature type="compositionally biased region" description="Low complexity" evidence="5">
    <location>
        <begin position="1201"/>
        <end position="1223"/>
    </location>
</feature>
<feature type="region of interest" description="Disordered" evidence="5">
    <location>
        <begin position="849"/>
        <end position="904"/>
    </location>
</feature>
<evidence type="ECO:0000259" key="6">
    <source>
        <dbReference type="Pfam" id="PF05843"/>
    </source>
</evidence>
<evidence type="ECO:0000256" key="4">
    <source>
        <dbReference type="RuleBase" id="RU369035"/>
    </source>
</evidence>
<feature type="compositionally biased region" description="Low complexity" evidence="5">
    <location>
        <begin position="169"/>
        <end position="182"/>
    </location>
</feature>
<evidence type="ECO:0000313" key="7">
    <source>
        <dbReference type="EMBL" id="KZZ96441.1"/>
    </source>
</evidence>
<keyword evidence="3 4" id="KW-0539">Nucleus</keyword>
<evidence type="ECO:0000256" key="5">
    <source>
        <dbReference type="SAM" id="MobiDB-lite"/>
    </source>
</evidence>
<dbReference type="GO" id="GO:0005634">
    <property type="term" value="C:nucleus"/>
    <property type="evidence" value="ECO:0007669"/>
    <property type="project" value="UniProtKB-SubCell"/>
</dbReference>
<protein>
    <recommendedName>
        <fullName evidence="4">mRNA 3'-end-processing protein RNA14</fullName>
    </recommendedName>
</protein>
<keyword evidence="2" id="KW-0677">Repeat</keyword>
<dbReference type="GO" id="GO:0180010">
    <property type="term" value="P:co-transcriptional mRNA 3'-end processing, cleavage and polyadenylation pathway"/>
    <property type="evidence" value="ECO:0007669"/>
    <property type="project" value="UniProtKB-UniRule"/>
</dbReference>
<feature type="compositionally biased region" description="Basic and acidic residues" evidence="5">
    <location>
        <begin position="15"/>
        <end position="27"/>
    </location>
</feature>
<dbReference type="PANTHER" id="PTHR19980">
    <property type="entry name" value="RNA CLEAVAGE STIMULATION FACTOR"/>
    <property type="match status" value="1"/>
</dbReference>
<proteinExistence type="predicted"/>
<evidence type="ECO:0000256" key="1">
    <source>
        <dbReference type="ARBA" id="ARBA00002863"/>
    </source>
</evidence>
<feature type="compositionally biased region" description="Polar residues" evidence="5">
    <location>
        <begin position="889"/>
        <end position="898"/>
    </location>
</feature>
<keyword evidence="4" id="KW-0507">mRNA processing</keyword>
<evidence type="ECO:0000256" key="3">
    <source>
        <dbReference type="ARBA" id="ARBA00023242"/>
    </source>
</evidence>
<dbReference type="VEuPathDB" id="FungiDB:AAP_01214"/>
<dbReference type="InterPro" id="IPR011990">
    <property type="entry name" value="TPR-like_helical_dom_sf"/>
</dbReference>
<dbReference type="GO" id="GO:0003729">
    <property type="term" value="F:mRNA binding"/>
    <property type="evidence" value="ECO:0007669"/>
    <property type="project" value="TreeGrafter"/>
</dbReference>
<feature type="region of interest" description="Disordered" evidence="5">
    <location>
        <begin position="1177"/>
        <end position="1246"/>
    </location>
</feature>